<dbReference type="AlphaFoldDB" id="A0A9P5UVP1"/>
<proteinExistence type="predicted"/>
<reference evidence="2" key="1">
    <citation type="journal article" date="2020" name="Fungal Divers.">
        <title>Resolving the Mortierellaceae phylogeny through synthesis of multi-gene phylogenetics and phylogenomics.</title>
        <authorList>
            <person name="Vandepol N."/>
            <person name="Liber J."/>
            <person name="Desiro A."/>
            <person name="Na H."/>
            <person name="Kennedy M."/>
            <person name="Barry K."/>
            <person name="Grigoriev I.V."/>
            <person name="Miller A.N."/>
            <person name="O'Donnell K."/>
            <person name="Stajich J.E."/>
            <person name="Bonito G."/>
        </authorList>
    </citation>
    <scope>NUCLEOTIDE SEQUENCE</scope>
    <source>
        <strain evidence="2">NRRL 6426</strain>
    </source>
</reference>
<feature type="non-terminal residue" evidence="2">
    <location>
        <position position="161"/>
    </location>
</feature>
<accession>A0A9P5UVP1</accession>
<feature type="compositionally biased region" description="Basic and acidic residues" evidence="1">
    <location>
        <begin position="9"/>
        <end position="24"/>
    </location>
</feature>
<organism evidence="2 3">
    <name type="scientific">Linnemannia schmuckeri</name>
    <dbReference type="NCBI Taxonomy" id="64567"/>
    <lineage>
        <taxon>Eukaryota</taxon>
        <taxon>Fungi</taxon>
        <taxon>Fungi incertae sedis</taxon>
        <taxon>Mucoromycota</taxon>
        <taxon>Mortierellomycotina</taxon>
        <taxon>Mortierellomycetes</taxon>
        <taxon>Mortierellales</taxon>
        <taxon>Mortierellaceae</taxon>
        <taxon>Linnemannia</taxon>
    </lineage>
</organism>
<dbReference type="EMBL" id="JAAAUQ010002792">
    <property type="protein sequence ID" value="KAF9120810.1"/>
    <property type="molecule type" value="Genomic_DNA"/>
</dbReference>
<evidence type="ECO:0000313" key="3">
    <source>
        <dbReference type="Proteomes" id="UP000748756"/>
    </source>
</evidence>
<dbReference type="OrthoDB" id="2449341at2759"/>
<evidence type="ECO:0000256" key="1">
    <source>
        <dbReference type="SAM" id="MobiDB-lite"/>
    </source>
</evidence>
<protein>
    <submittedName>
        <fullName evidence="2">Uncharacterized protein</fullName>
    </submittedName>
</protein>
<evidence type="ECO:0000313" key="2">
    <source>
        <dbReference type="EMBL" id="KAF9120810.1"/>
    </source>
</evidence>
<sequence length="161" mass="18528">MKRRARIRQQRDERENRTSQDIAQEERLHWETLEEVDDDDLLLALAISASADEYSSTVSHTSHAPSQPMSEVELAALQRAEALERALKESSRRIKGLEQQLEQILSPVSGTFIRIDQHKRRRGTKLTGEERRAVLHCYELDAIDGFRSSAEDSGTKHFWIC</sequence>
<feature type="region of interest" description="Disordered" evidence="1">
    <location>
        <begin position="1"/>
        <end position="24"/>
    </location>
</feature>
<name>A0A9P5UVP1_9FUNG</name>
<gene>
    <name evidence="2" type="ORF">BG015_005970</name>
</gene>
<dbReference type="Proteomes" id="UP000748756">
    <property type="component" value="Unassembled WGS sequence"/>
</dbReference>
<keyword evidence="3" id="KW-1185">Reference proteome</keyword>
<comment type="caution">
    <text evidence="2">The sequence shown here is derived from an EMBL/GenBank/DDBJ whole genome shotgun (WGS) entry which is preliminary data.</text>
</comment>